<proteinExistence type="predicted"/>
<dbReference type="AlphaFoldDB" id="A0A0L8GAP7"/>
<gene>
    <name evidence="1" type="ORF">OCBIM_22037014mg</name>
</gene>
<accession>A0A0L8GAP7</accession>
<evidence type="ECO:0000313" key="1">
    <source>
        <dbReference type="EMBL" id="KOF73988.1"/>
    </source>
</evidence>
<reference evidence="1" key="1">
    <citation type="submission" date="2015-07" db="EMBL/GenBank/DDBJ databases">
        <title>MeaNS - Measles Nucleotide Surveillance Program.</title>
        <authorList>
            <person name="Tran T."/>
            <person name="Druce J."/>
        </authorList>
    </citation>
    <scope>NUCLEOTIDE SEQUENCE</scope>
    <source>
        <strain evidence="1">UCB-OBI-ISO-001</strain>
        <tissue evidence="1">Gonad</tissue>
    </source>
</reference>
<dbReference type="EMBL" id="KQ422907">
    <property type="protein sequence ID" value="KOF73988.1"/>
    <property type="molecule type" value="Genomic_DNA"/>
</dbReference>
<organism evidence="1">
    <name type="scientific">Octopus bimaculoides</name>
    <name type="common">California two-spotted octopus</name>
    <dbReference type="NCBI Taxonomy" id="37653"/>
    <lineage>
        <taxon>Eukaryota</taxon>
        <taxon>Metazoa</taxon>
        <taxon>Spiralia</taxon>
        <taxon>Lophotrochozoa</taxon>
        <taxon>Mollusca</taxon>
        <taxon>Cephalopoda</taxon>
        <taxon>Coleoidea</taxon>
        <taxon>Octopodiformes</taxon>
        <taxon>Octopoda</taxon>
        <taxon>Incirrata</taxon>
        <taxon>Octopodidae</taxon>
        <taxon>Octopus</taxon>
    </lineage>
</organism>
<name>A0A0L8GAP7_OCTBM</name>
<dbReference type="OrthoDB" id="239701at2759"/>
<sequence>MSWASEIYLHAQARLDNRWLTINLQDVFVREGLSRLWNDLVCNGELISGAAKDVINAAGVLAKKGESGLYFCGSATSGCTEDTCQPDYGCNCAPCQYLDHADQEEKEKEFKRTKIATSMIDSWTWDSQPGWYFLYFFIDDH</sequence>
<protein>
    <submittedName>
        <fullName evidence="1">Uncharacterized protein</fullName>
    </submittedName>
</protein>
<dbReference type="STRING" id="37653.A0A0L8GAP7"/>